<reference evidence="8 9" key="1">
    <citation type="submission" date="2013-11" db="EMBL/GenBank/DDBJ databases">
        <title>Draft genome of the bovine lungworm Dictyocaulus viviparus.</title>
        <authorList>
            <person name="Mitreva M."/>
        </authorList>
    </citation>
    <scope>NUCLEOTIDE SEQUENCE [LARGE SCALE GENOMIC DNA]</scope>
    <source>
        <strain evidence="8 9">HannoverDv2000</strain>
    </source>
</reference>
<feature type="compositionally biased region" description="Basic and acidic residues" evidence="6">
    <location>
        <begin position="332"/>
        <end position="344"/>
    </location>
</feature>
<gene>
    <name evidence="8" type="ORF">DICVIV_13587</name>
</gene>
<dbReference type="PANTHER" id="PTHR21545">
    <property type="entry name" value="TRANSCRIPTION FACTOR MLR1/2"/>
    <property type="match status" value="1"/>
</dbReference>
<organism evidence="8 9">
    <name type="scientific">Dictyocaulus viviparus</name>
    <name type="common">Bovine lungworm</name>
    <dbReference type="NCBI Taxonomy" id="29172"/>
    <lineage>
        <taxon>Eukaryota</taxon>
        <taxon>Metazoa</taxon>
        <taxon>Ecdysozoa</taxon>
        <taxon>Nematoda</taxon>
        <taxon>Chromadorea</taxon>
        <taxon>Rhabditida</taxon>
        <taxon>Rhabditina</taxon>
        <taxon>Rhabditomorpha</taxon>
        <taxon>Strongyloidea</taxon>
        <taxon>Metastrongylidae</taxon>
        <taxon>Dictyocaulus</taxon>
    </lineage>
</organism>
<dbReference type="Gene3D" id="1.10.10.60">
    <property type="entry name" value="Homeodomain-like"/>
    <property type="match status" value="1"/>
</dbReference>
<dbReference type="Proteomes" id="UP000053766">
    <property type="component" value="Unassembled WGS sequence"/>
</dbReference>
<dbReference type="InterPro" id="IPR009057">
    <property type="entry name" value="Homeodomain-like_sf"/>
</dbReference>
<feature type="region of interest" description="Disordered" evidence="6">
    <location>
        <begin position="312"/>
        <end position="376"/>
    </location>
</feature>
<keyword evidence="3" id="KW-0238">DNA-binding</keyword>
<dbReference type="GO" id="GO:0006357">
    <property type="term" value="P:regulation of transcription by RNA polymerase II"/>
    <property type="evidence" value="ECO:0007669"/>
    <property type="project" value="TreeGrafter"/>
</dbReference>
<proteinExistence type="predicted"/>
<evidence type="ECO:0000259" key="7">
    <source>
        <dbReference type="Pfam" id="PF05225"/>
    </source>
</evidence>
<dbReference type="PANTHER" id="PTHR21545:SF13">
    <property type="entry name" value="ECDYSONE-INDUCED PROTEIN 93F, ISOFORM C"/>
    <property type="match status" value="1"/>
</dbReference>
<evidence type="ECO:0000313" key="8">
    <source>
        <dbReference type="EMBL" id="KJH40455.1"/>
    </source>
</evidence>
<protein>
    <submittedName>
        <fullName evidence="8">Helix-turn-helix protein</fullName>
    </submittedName>
</protein>
<feature type="domain" description="HTH psq-type" evidence="7">
    <location>
        <begin position="272"/>
        <end position="307"/>
    </location>
</feature>
<dbReference type="STRING" id="29172.A0A0D8X7D1"/>
<evidence type="ECO:0000256" key="3">
    <source>
        <dbReference type="ARBA" id="ARBA00023125"/>
    </source>
</evidence>
<feature type="non-terminal residue" evidence="8">
    <location>
        <position position="426"/>
    </location>
</feature>
<keyword evidence="5" id="KW-0539">Nucleus</keyword>
<name>A0A0D8X7D1_DICVI</name>
<keyword evidence="4" id="KW-0804">Transcription</keyword>
<feature type="compositionally biased region" description="Basic and acidic residues" evidence="6">
    <location>
        <begin position="200"/>
        <end position="210"/>
    </location>
</feature>
<reference evidence="9" key="2">
    <citation type="journal article" date="2016" name="Sci. Rep.">
        <title>Dictyocaulus viviparus genome, variome and transcriptome elucidate lungworm biology and support future intervention.</title>
        <authorList>
            <person name="McNulty S.N."/>
            <person name="Strube C."/>
            <person name="Rosa B.A."/>
            <person name="Martin J.C."/>
            <person name="Tyagi R."/>
            <person name="Choi Y.J."/>
            <person name="Wang Q."/>
            <person name="Hallsworth Pepin K."/>
            <person name="Zhang X."/>
            <person name="Ozersky P."/>
            <person name="Wilson R.K."/>
            <person name="Sternberg P.W."/>
            <person name="Gasser R.B."/>
            <person name="Mitreva M."/>
        </authorList>
    </citation>
    <scope>NUCLEOTIDE SEQUENCE [LARGE SCALE GENOMIC DNA]</scope>
    <source>
        <strain evidence="9">HannoverDv2000</strain>
    </source>
</reference>
<sequence length="426" mass="48349">MDFLLESDPEDFVPNELCLLCDRQGEQHIIDMIDKSTYDSSSGVCSSTSPCTSPQTTQALLPSSTDATIFNMTNFYERTRETMMRMQAAQQLDEFIVKLKLKLSDERAKNISGKKSVSYEIVYSLAVYLIEMISQMHMLGFFGLTPNISPEIHRLIIENQLSVVNPFLGNSLWNVQTPPPPPYPLMHFQPPTKSCNDLSTDSRSREEQPLDLSRKSGLEAIIDIENANYNHKQRKQSQHHQQSLAPIEKEITGHDVMMKNGYNIKRNYSQIDLTAAVNDIRCGRLGTRRASVVYGIPRSTLRNKIYKLEAAEEQAGQTPINKRRRPGGQSSAEKKLAEQVERQKKTSTPITDCSSVSPSSDGTEEEKADSAETHWDSDWTTNLWQSLFNQNTTTIASDIMKEASKKENKKEELSEWKKSRPKRGQY</sequence>
<keyword evidence="9" id="KW-1185">Reference proteome</keyword>
<feature type="compositionally biased region" description="Polar residues" evidence="6">
    <location>
        <begin position="346"/>
        <end position="361"/>
    </location>
</feature>
<dbReference type="EMBL" id="KN717202">
    <property type="protein sequence ID" value="KJH40455.1"/>
    <property type="molecule type" value="Genomic_DNA"/>
</dbReference>
<dbReference type="AlphaFoldDB" id="A0A0D8X7D1"/>
<feature type="region of interest" description="Disordered" evidence="6">
    <location>
        <begin position="191"/>
        <end position="210"/>
    </location>
</feature>
<feature type="region of interest" description="Disordered" evidence="6">
    <location>
        <begin position="401"/>
        <end position="426"/>
    </location>
</feature>
<dbReference type="Pfam" id="PF05225">
    <property type="entry name" value="HTH_psq"/>
    <property type="match status" value="1"/>
</dbReference>
<evidence type="ECO:0000256" key="2">
    <source>
        <dbReference type="ARBA" id="ARBA00023015"/>
    </source>
</evidence>
<evidence type="ECO:0000256" key="5">
    <source>
        <dbReference type="ARBA" id="ARBA00023242"/>
    </source>
</evidence>
<dbReference type="GO" id="GO:0003677">
    <property type="term" value="F:DNA binding"/>
    <property type="evidence" value="ECO:0007669"/>
    <property type="project" value="UniProtKB-KW"/>
</dbReference>
<feature type="compositionally biased region" description="Basic and acidic residues" evidence="6">
    <location>
        <begin position="401"/>
        <end position="418"/>
    </location>
</feature>
<evidence type="ECO:0000256" key="1">
    <source>
        <dbReference type="ARBA" id="ARBA00004123"/>
    </source>
</evidence>
<dbReference type="OrthoDB" id="10028342at2759"/>
<dbReference type="SUPFAM" id="SSF46689">
    <property type="entry name" value="Homeodomain-like"/>
    <property type="match status" value="1"/>
</dbReference>
<keyword evidence="2" id="KW-0805">Transcription regulation</keyword>
<comment type="subcellular location">
    <subcellularLocation>
        <location evidence="1">Nucleus</location>
    </subcellularLocation>
</comment>
<evidence type="ECO:0000256" key="4">
    <source>
        <dbReference type="ARBA" id="ARBA00023163"/>
    </source>
</evidence>
<accession>A0A0D8X7D1</accession>
<evidence type="ECO:0000256" key="6">
    <source>
        <dbReference type="SAM" id="MobiDB-lite"/>
    </source>
</evidence>
<dbReference type="GO" id="GO:0005634">
    <property type="term" value="C:nucleus"/>
    <property type="evidence" value="ECO:0007669"/>
    <property type="project" value="UniProtKB-SubCell"/>
</dbReference>
<dbReference type="InterPro" id="IPR007889">
    <property type="entry name" value="HTH_Psq"/>
</dbReference>
<evidence type="ECO:0000313" key="9">
    <source>
        <dbReference type="Proteomes" id="UP000053766"/>
    </source>
</evidence>